<proteinExistence type="predicted"/>
<sequence>MNGEKPPPHTRSGATIRPSLSSPGLSRRFLSELTHFDKWPPNIRHFVSQRFHELQSRSWKFCLQREENPLWRPANRWRNRIVHQRYFETCVDSEVPVVVMGNGCGGGVIKNPLCVPFSEERGWSLAVVSGRERDGGSEGDPDSRRLDSSGVT</sequence>
<reference evidence="2 3" key="1">
    <citation type="submission" date="2019-05" db="EMBL/GenBank/DDBJ databases">
        <title>Another draft genome of Portunus trituberculatus and its Hox gene families provides insights of decapod evolution.</title>
        <authorList>
            <person name="Jeong J.-H."/>
            <person name="Song I."/>
            <person name="Kim S."/>
            <person name="Choi T."/>
            <person name="Kim D."/>
            <person name="Ryu S."/>
            <person name="Kim W."/>
        </authorList>
    </citation>
    <scope>NUCLEOTIDE SEQUENCE [LARGE SCALE GENOMIC DNA]</scope>
    <source>
        <tissue evidence="2">Muscle</tissue>
    </source>
</reference>
<feature type="region of interest" description="Disordered" evidence="1">
    <location>
        <begin position="129"/>
        <end position="152"/>
    </location>
</feature>
<evidence type="ECO:0000313" key="2">
    <source>
        <dbReference type="EMBL" id="MPC59418.1"/>
    </source>
</evidence>
<gene>
    <name evidence="2" type="ORF">E2C01_053437</name>
</gene>
<accession>A0A5B7GQT1</accession>
<organism evidence="2 3">
    <name type="scientific">Portunus trituberculatus</name>
    <name type="common">Swimming crab</name>
    <name type="synonym">Neptunus trituberculatus</name>
    <dbReference type="NCBI Taxonomy" id="210409"/>
    <lineage>
        <taxon>Eukaryota</taxon>
        <taxon>Metazoa</taxon>
        <taxon>Ecdysozoa</taxon>
        <taxon>Arthropoda</taxon>
        <taxon>Crustacea</taxon>
        <taxon>Multicrustacea</taxon>
        <taxon>Malacostraca</taxon>
        <taxon>Eumalacostraca</taxon>
        <taxon>Eucarida</taxon>
        <taxon>Decapoda</taxon>
        <taxon>Pleocyemata</taxon>
        <taxon>Brachyura</taxon>
        <taxon>Eubrachyura</taxon>
        <taxon>Portunoidea</taxon>
        <taxon>Portunidae</taxon>
        <taxon>Portuninae</taxon>
        <taxon>Portunus</taxon>
    </lineage>
</organism>
<protein>
    <submittedName>
        <fullName evidence="2">Uncharacterized protein</fullName>
    </submittedName>
</protein>
<name>A0A5B7GQT1_PORTR</name>
<keyword evidence="3" id="KW-1185">Reference proteome</keyword>
<dbReference type="AlphaFoldDB" id="A0A5B7GQT1"/>
<comment type="caution">
    <text evidence="2">The sequence shown here is derived from an EMBL/GenBank/DDBJ whole genome shotgun (WGS) entry which is preliminary data.</text>
</comment>
<dbReference type="Proteomes" id="UP000324222">
    <property type="component" value="Unassembled WGS sequence"/>
</dbReference>
<dbReference type="EMBL" id="VSRR010016549">
    <property type="protein sequence ID" value="MPC59418.1"/>
    <property type="molecule type" value="Genomic_DNA"/>
</dbReference>
<evidence type="ECO:0000256" key="1">
    <source>
        <dbReference type="SAM" id="MobiDB-lite"/>
    </source>
</evidence>
<feature type="compositionally biased region" description="Basic and acidic residues" evidence="1">
    <location>
        <begin position="130"/>
        <end position="152"/>
    </location>
</feature>
<evidence type="ECO:0000313" key="3">
    <source>
        <dbReference type="Proteomes" id="UP000324222"/>
    </source>
</evidence>